<evidence type="ECO:0000313" key="1">
    <source>
        <dbReference type="EMBL" id="KKW32673.1"/>
    </source>
</evidence>
<name>A0A0G1XN45_9BACT</name>
<reference evidence="1 2" key="1">
    <citation type="journal article" date="2015" name="Nature">
        <title>rRNA introns, odd ribosomes, and small enigmatic genomes across a large radiation of phyla.</title>
        <authorList>
            <person name="Brown C.T."/>
            <person name="Hug L.A."/>
            <person name="Thomas B.C."/>
            <person name="Sharon I."/>
            <person name="Castelle C.J."/>
            <person name="Singh A."/>
            <person name="Wilkins M.J."/>
            <person name="Williams K.H."/>
            <person name="Banfield J.F."/>
        </authorList>
    </citation>
    <scope>NUCLEOTIDE SEQUENCE [LARGE SCALE GENOMIC DNA]</scope>
</reference>
<dbReference type="AlphaFoldDB" id="A0A0G1XN45"/>
<evidence type="ECO:0000313" key="2">
    <source>
        <dbReference type="Proteomes" id="UP000034054"/>
    </source>
</evidence>
<sequence length="304" mass="34512">MFNRFLLEHAQVALNSHGPISLTQTSIRWAKYIATMDIKPPESTLLKPTSLIDEHALFYELWMHQSMSILKNNLSERLDESIRSDDELLLEIVLLHKLMLTFVDDDPDQALRLAQKAVGAMLQRKLMLLMAAICAEQRNHFFSFYKLPGIDRRVWEIHIAGAMAAAHVLLTLCHRPEARVFLPTIGEDVLNGIDLFWVEAEKLIAVSIKSVPLNQRMPCVLAWYISSRPQRDESQRISDEYFIWQGAQTCRMAFGRSCAPVLVHVPKPGGQSISLSHKWGQIGWPDQLLQTLASSRTPGKPTAH</sequence>
<dbReference type="EMBL" id="LCRH01000020">
    <property type="protein sequence ID" value="KKW32673.1"/>
    <property type="molecule type" value="Genomic_DNA"/>
</dbReference>
<gene>
    <name evidence="1" type="ORF">UY76_C0020G0006</name>
</gene>
<accession>A0A0G1XN45</accession>
<comment type="caution">
    <text evidence="1">The sequence shown here is derived from an EMBL/GenBank/DDBJ whole genome shotgun (WGS) entry which is preliminary data.</text>
</comment>
<protein>
    <submittedName>
        <fullName evidence="1">Uncharacterized protein</fullName>
    </submittedName>
</protein>
<dbReference type="Proteomes" id="UP000034054">
    <property type="component" value="Unassembled WGS sequence"/>
</dbReference>
<organism evidence="1 2">
    <name type="scientific">Candidatus Uhrbacteria bacterium GW2011_GWA2_52_8d</name>
    <dbReference type="NCBI Taxonomy" id="1618979"/>
    <lineage>
        <taxon>Bacteria</taxon>
        <taxon>Candidatus Uhriibacteriota</taxon>
    </lineage>
</organism>
<proteinExistence type="predicted"/>